<dbReference type="SUPFAM" id="SSF111369">
    <property type="entry name" value="HlyD-like secretion proteins"/>
    <property type="match status" value="1"/>
</dbReference>
<dbReference type="Pfam" id="PF25944">
    <property type="entry name" value="Beta-barrel_RND"/>
    <property type="match status" value="1"/>
</dbReference>
<evidence type="ECO:0000256" key="1">
    <source>
        <dbReference type="ARBA" id="ARBA00004196"/>
    </source>
</evidence>
<proteinExistence type="inferred from homology"/>
<evidence type="ECO:0000259" key="6">
    <source>
        <dbReference type="Pfam" id="PF25917"/>
    </source>
</evidence>
<evidence type="ECO:0000256" key="4">
    <source>
        <dbReference type="SAM" id="SignalP"/>
    </source>
</evidence>
<comment type="caution">
    <text evidence="9">The sequence shown here is derived from an EMBL/GenBank/DDBJ whole genome shotgun (WGS) entry which is preliminary data.</text>
</comment>
<dbReference type="Pfam" id="PF25876">
    <property type="entry name" value="HH_MFP_RND"/>
    <property type="match status" value="1"/>
</dbReference>
<evidence type="ECO:0000256" key="3">
    <source>
        <dbReference type="SAM" id="Coils"/>
    </source>
</evidence>
<dbReference type="InterPro" id="IPR058625">
    <property type="entry name" value="MdtA-like_BSH"/>
</dbReference>
<dbReference type="PANTHER" id="PTHR30158">
    <property type="entry name" value="ACRA/E-RELATED COMPONENT OF DRUG EFFLUX TRANSPORTER"/>
    <property type="match status" value="1"/>
</dbReference>
<gene>
    <name evidence="9" type="primary">mexE</name>
    <name evidence="9" type="ORF">GCM10011611_21820</name>
</gene>
<dbReference type="Gene3D" id="2.40.30.170">
    <property type="match status" value="1"/>
</dbReference>
<feature type="coiled-coil region" evidence="3">
    <location>
        <begin position="134"/>
        <end position="168"/>
    </location>
</feature>
<feature type="domain" description="Multidrug resistance protein MdtA-like alpha-helical hairpin" evidence="5">
    <location>
        <begin position="105"/>
        <end position="172"/>
    </location>
</feature>
<keyword evidence="4" id="KW-0732">Signal</keyword>
<keyword evidence="3" id="KW-0175">Coiled coil</keyword>
<dbReference type="EMBL" id="BMJQ01000005">
    <property type="protein sequence ID" value="GGF15664.1"/>
    <property type="molecule type" value="Genomic_DNA"/>
</dbReference>
<feature type="signal peptide" evidence="4">
    <location>
        <begin position="1"/>
        <end position="20"/>
    </location>
</feature>
<comment type="subcellular location">
    <subcellularLocation>
        <location evidence="1">Cell envelope</location>
    </subcellularLocation>
</comment>
<dbReference type="InterPro" id="IPR058624">
    <property type="entry name" value="MdtA-like_HH"/>
</dbReference>
<feature type="chain" id="PRO_5035214394" evidence="4">
    <location>
        <begin position="21"/>
        <end position="376"/>
    </location>
</feature>
<accession>A0A8J2YU66</accession>
<organism evidence="9 10">
    <name type="scientific">Aliidongia dinghuensis</name>
    <dbReference type="NCBI Taxonomy" id="1867774"/>
    <lineage>
        <taxon>Bacteria</taxon>
        <taxon>Pseudomonadati</taxon>
        <taxon>Pseudomonadota</taxon>
        <taxon>Alphaproteobacteria</taxon>
        <taxon>Rhodospirillales</taxon>
        <taxon>Dongiaceae</taxon>
        <taxon>Aliidongia</taxon>
    </lineage>
</organism>
<dbReference type="AlphaFoldDB" id="A0A8J2YU66"/>
<dbReference type="Gene3D" id="2.40.420.20">
    <property type="match status" value="1"/>
</dbReference>
<dbReference type="Proteomes" id="UP000646365">
    <property type="component" value="Unassembled WGS sequence"/>
</dbReference>
<dbReference type="GO" id="GO:0005886">
    <property type="term" value="C:plasma membrane"/>
    <property type="evidence" value="ECO:0007669"/>
    <property type="project" value="TreeGrafter"/>
</dbReference>
<feature type="domain" description="Multidrug resistance protein MdtA-like beta-barrel" evidence="7">
    <location>
        <begin position="230"/>
        <end position="286"/>
    </location>
</feature>
<evidence type="ECO:0000313" key="9">
    <source>
        <dbReference type="EMBL" id="GGF15664.1"/>
    </source>
</evidence>
<dbReference type="InterPro" id="IPR006143">
    <property type="entry name" value="RND_pump_MFP"/>
</dbReference>
<evidence type="ECO:0000256" key="2">
    <source>
        <dbReference type="ARBA" id="ARBA00009477"/>
    </source>
</evidence>
<name>A0A8J2YU66_9PROT</name>
<reference evidence="9" key="2">
    <citation type="submission" date="2020-09" db="EMBL/GenBank/DDBJ databases">
        <authorList>
            <person name="Sun Q."/>
            <person name="Zhou Y."/>
        </authorList>
    </citation>
    <scope>NUCLEOTIDE SEQUENCE</scope>
    <source>
        <strain evidence="9">CGMCC 1.15725</strain>
    </source>
</reference>
<dbReference type="InterPro" id="IPR058627">
    <property type="entry name" value="MdtA-like_C"/>
</dbReference>
<evidence type="ECO:0000313" key="10">
    <source>
        <dbReference type="Proteomes" id="UP000646365"/>
    </source>
</evidence>
<dbReference type="InterPro" id="IPR058626">
    <property type="entry name" value="MdtA-like_b-barrel"/>
</dbReference>
<feature type="domain" description="Multidrug resistance protein MdtA-like barrel-sandwich hybrid" evidence="6">
    <location>
        <begin position="63"/>
        <end position="203"/>
    </location>
</feature>
<evidence type="ECO:0000259" key="5">
    <source>
        <dbReference type="Pfam" id="PF25876"/>
    </source>
</evidence>
<evidence type="ECO:0000259" key="8">
    <source>
        <dbReference type="Pfam" id="PF25967"/>
    </source>
</evidence>
<protein>
    <submittedName>
        <fullName evidence="9">Resistance-nodulation-cell division (RND) multidrug efflux membrane fusion protein MexE</fullName>
    </submittedName>
</protein>
<feature type="domain" description="Multidrug resistance protein MdtA-like C-terminal permuted SH3" evidence="8">
    <location>
        <begin position="295"/>
        <end position="354"/>
    </location>
</feature>
<keyword evidence="10" id="KW-1185">Reference proteome</keyword>
<dbReference type="PROSITE" id="PS51257">
    <property type="entry name" value="PROKAR_LIPOPROTEIN"/>
    <property type="match status" value="1"/>
</dbReference>
<evidence type="ECO:0000259" key="7">
    <source>
        <dbReference type="Pfam" id="PF25944"/>
    </source>
</evidence>
<dbReference type="Gene3D" id="1.10.287.470">
    <property type="entry name" value="Helix hairpin bin"/>
    <property type="match status" value="1"/>
</dbReference>
<dbReference type="GO" id="GO:0030313">
    <property type="term" value="C:cell envelope"/>
    <property type="evidence" value="ECO:0007669"/>
    <property type="project" value="UniProtKB-SubCell"/>
</dbReference>
<dbReference type="NCBIfam" id="TIGR01730">
    <property type="entry name" value="RND_mfp"/>
    <property type="match status" value="1"/>
</dbReference>
<dbReference type="Gene3D" id="2.40.50.100">
    <property type="match status" value="1"/>
</dbReference>
<comment type="similarity">
    <text evidence="2">Belongs to the membrane fusion protein (MFP) (TC 8.A.1) family.</text>
</comment>
<dbReference type="GO" id="GO:0046677">
    <property type="term" value="P:response to antibiotic"/>
    <property type="evidence" value="ECO:0007669"/>
    <property type="project" value="TreeGrafter"/>
</dbReference>
<dbReference type="PANTHER" id="PTHR30158:SF26">
    <property type="entry name" value="RESISTANCE-NODULATION-CELL DIVISION (RND) MULTIDRUG EFFLUX MEMBRANE FUSION PROTEIN MEXE"/>
    <property type="match status" value="1"/>
</dbReference>
<dbReference type="RefSeq" id="WP_189045546.1">
    <property type="nucleotide sequence ID" value="NZ_BMJQ01000005.1"/>
</dbReference>
<sequence>MRPYSVAALATLLLTATVLAGCGKDAQSQPAPPPPTKVEVTGVVFRDLRAWDDVTGHLEAIDSVAVRPRVGGFIDEVRFKDGAKVKKGDVLFQIDPRPFQAEVDRLTAEVERARAHSVVAIADGERGQRLIAQNAIARSDADRLTAEAAQAKADLAAAQAELRQAQLNLEFTHVVSPIDGRVSKAIITRGNLVTTADLLTTVVSDGRIYASFNTDEQTYLKYAAAERDRGAPVELGLMTEDGFPHHGTLQFLDNALDARSGTINGRAVFENEDGSLTPGLFARIRLMSVQTEKVALAPERALGTDLGRRFVLVVDGKHAVQYRQVALGPAVGEMRVIRSGLEPGDNVIVSGLQKVKPGDVVDPVTTPAPQLAALYQ</sequence>
<dbReference type="Pfam" id="PF25967">
    <property type="entry name" value="RND-MFP_C"/>
    <property type="match status" value="1"/>
</dbReference>
<dbReference type="Pfam" id="PF25917">
    <property type="entry name" value="BSH_RND"/>
    <property type="match status" value="1"/>
</dbReference>
<dbReference type="FunFam" id="2.40.420.20:FF:000001">
    <property type="entry name" value="Efflux RND transporter periplasmic adaptor subunit"/>
    <property type="match status" value="1"/>
</dbReference>
<reference evidence="9" key="1">
    <citation type="journal article" date="2014" name="Int. J. Syst. Evol. Microbiol.">
        <title>Complete genome sequence of Corynebacterium casei LMG S-19264T (=DSM 44701T), isolated from a smear-ripened cheese.</title>
        <authorList>
            <consortium name="US DOE Joint Genome Institute (JGI-PGF)"/>
            <person name="Walter F."/>
            <person name="Albersmeier A."/>
            <person name="Kalinowski J."/>
            <person name="Ruckert C."/>
        </authorList>
    </citation>
    <scope>NUCLEOTIDE SEQUENCE</scope>
    <source>
        <strain evidence="9">CGMCC 1.15725</strain>
    </source>
</reference>
<dbReference type="GO" id="GO:0022857">
    <property type="term" value="F:transmembrane transporter activity"/>
    <property type="evidence" value="ECO:0007669"/>
    <property type="project" value="InterPro"/>
</dbReference>